<protein>
    <submittedName>
        <fullName evidence="1">Regulator of amino acid metabolism, contains ACT domain protein</fullName>
    </submittedName>
</protein>
<accession>A0A7C5NU42</accession>
<reference evidence="1" key="1">
    <citation type="journal article" date="2020" name="mSystems">
        <title>Genome- and Community-Level Interaction Insights into Carbon Utilization and Element Cycling Functions of Hydrothermarchaeota in Hydrothermal Sediment.</title>
        <authorList>
            <person name="Zhou Z."/>
            <person name="Liu Y."/>
            <person name="Xu W."/>
            <person name="Pan J."/>
            <person name="Luo Z.H."/>
            <person name="Li M."/>
        </authorList>
    </citation>
    <scope>NUCLEOTIDE SEQUENCE [LARGE SCALE GENOMIC DNA]</scope>
    <source>
        <strain evidence="1">HyVt-93</strain>
    </source>
</reference>
<dbReference type="PIRSF" id="PIRSF004897">
    <property type="entry name" value="UCP004897_ACT"/>
    <property type="match status" value="1"/>
</dbReference>
<evidence type="ECO:0000313" key="1">
    <source>
        <dbReference type="EMBL" id="HHI01086.1"/>
    </source>
</evidence>
<dbReference type="InterPro" id="IPR014424">
    <property type="entry name" value="UCP004897_ACT"/>
</dbReference>
<organism evidence="1">
    <name type="scientific">Thermococcus litoralis</name>
    <dbReference type="NCBI Taxonomy" id="2265"/>
    <lineage>
        <taxon>Archaea</taxon>
        <taxon>Methanobacteriati</taxon>
        <taxon>Methanobacteriota</taxon>
        <taxon>Thermococci</taxon>
        <taxon>Thermococcales</taxon>
        <taxon>Thermococcaceae</taxon>
        <taxon>Thermococcus</taxon>
    </lineage>
</organism>
<dbReference type="Proteomes" id="UP000886217">
    <property type="component" value="Unassembled WGS sequence"/>
</dbReference>
<dbReference type="AlphaFoldDB" id="A0A7C5NU42"/>
<name>A0A7C5NU42_THELI</name>
<dbReference type="EMBL" id="DRTU01000262">
    <property type="protein sequence ID" value="HHI01086.1"/>
    <property type="molecule type" value="Genomic_DNA"/>
</dbReference>
<comment type="caution">
    <text evidence="1">The sequence shown here is derived from an EMBL/GenBank/DDBJ whole genome shotgun (WGS) entry which is preliminary data.</text>
</comment>
<proteinExistence type="predicted"/>
<sequence length="197" mass="22859">MMLVLDAYFKNFPARRKVAEFLFENGLSVKNGKICLRNVEVPISELSRVIGVNRKIIYHTIDYIENTYPLRMIFERLNPLPSLINVAPIMGWEVLEIELEKDEYSHALSELLRYLYENGVPIIEIFSRNLRQEDAKAYIVIDGTLPVEVFIKIKDIPGFRKLVLHTPEKSKEKVVCSHCEVNYCPKKVVIEGLNYKS</sequence>
<gene>
    <name evidence="1" type="ORF">ENL40_06445</name>
</gene>